<dbReference type="GO" id="GO:0004674">
    <property type="term" value="F:protein serine/threonine kinase activity"/>
    <property type="evidence" value="ECO:0007669"/>
    <property type="project" value="UniProtKB-KW"/>
</dbReference>
<dbReference type="VEuPathDB" id="FungiDB:BTJ68_11497"/>
<feature type="transmembrane region" description="Helical" evidence="16">
    <location>
        <begin position="1293"/>
        <end position="1314"/>
    </location>
</feature>
<dbReference type="PROSITE" id="PS51392">
    <property type="entry name" value="KEN"/>
    <property type="match status" value="1"/>
</dbReference>
<dbReference type="Gene3D" id="2.130.10.10">
    <property type="entry name" value="YVTN repeat-like/Quinoprotein amine dehydrogenase"/>
    <property type="match status" value="1"/>
</dbReference>
<feature type="domain" description="Protein kinase" evidence="17">
    <location>
        <begin position="686"/>
        <end position="990"/>
    </location>
</feature>
<dbReference type="PANTHER" id="PTHR13954:SF6">
    <property type="entry name" value="NON-SPECIFIC SERINE_THREONINE PROTEIN KINASE"/>
    <property type="match status" value="1"/>
</dbReference>
<dbReference type="InterPro" id="IPR011047">
    <property type="entry name" value="Quinoprotein_ADH-like_sf"/>
</dbReference>
<dbReference type="OrthoDB" id="63989at2759"/>
<dbReference type="InterPro" id="IPR011009">
    <property type="entry name" value="Kinase-like_dom_sf"/>
</dbReference>
<feature type="compositionally biased region" description="Basic residues" evidence="15">
    <location>
        <begin position="621"/>
        <end position="631"/>
    </location>
</feature>
<dbReference type="FunFam" id="3.30.200.20:FF:000077">
    <property type="entry name" value="Putative Serine/threonine-protein kinase/endoribonuclease IRE1"/>
    <property type="match status" value="1"/>
</dbReference>
<reference evidence="19 20" key="1">
    <citation type="journal article" date="2018" name="BMC Genomics">
        <title>Genomic evidence for intraspecific hybridization in a clonal and extremely halotolerant yeast.</title>
        <authorList>
            <person name="Gostincar C."/>
            <person name="Stajich J.E."/>
            <person name="Zupancic J."/>
            <person name="Zalar P."/>
            <person name="Gunde-Cimerman N."/>
        </authorList>
    </citation>
    <scope>NUCLEOTIDE SEQUENCE [LARGE SCALE GENOMIC DNA]</scope>
    <source>
        <strain evidence="19 20">EXF-6669</strain>
    </source>
</reference>
<comment type="catalytic activity">
    <reaction evidence="14">
        <text>L-seryl-[protein] + ATP = O-phospho-L-seryl-[protein] + ADP + H(+)</text>
        <dbReference type="Rhea" id="RHEA:17989"/>
        <dbReference type="Rhea" id="RHEA-COMP:9863"/>
        <dbReference type="Rhea" id="RHEA-COMP:11604"/>
        <dbReference type="ChEBI" id="CHEBI:15378"/>
        <dbReference type="ChEBI" id="CHEBI:29999"/>
        <dbReference type="ChEBI" id="CHEBI:30616"/>
        <dbReference type="ChEBI" id="CHEBI:83421"/>
        <dbReference type="ChEBI" id="CHEBI:456216"/>
        <dbReference type="EC" id="2.7.11.1"/>
    </reaction>
    <physiologicalReaction direction="left-to-right" evidence="14">
        <dbReference type="Rhea" id="RHEA:17990"/>
    </physiologicalReaction>
</comment>
<dbReference type="CDD" id="cd10429">
    <property type="entry name" value="GAAP_like"/>
    <property type="match status" value="1"/>
</dbReference>
<comment type="subcellular location">
    <subcellularLocation>
        <location evidence="1">Membrane</location>
        <topology evidence="1">Multi-pass membrane protein</topology>
    </subcellularLocation>
    <subcellularLocation>
        <location evidence="2">Membrane</location>
        <topology evidence="2">Single-pass type I membrane protein</topology>
    </subcellularLocation>
</comment>
<sequence>SLFLPAVGALQQQPYDAAIPSRAGDRLSVADRFQAQDSLRAPLENQRRFKDTHVDSKDRSRSKSRSRTRTSSPNERALATYAPAESAVRAHSAFRSASSTAAGLTSRQPARSLQDWQVEDIILLATVDGKLHARDRTTGAARWQLEVDRPMVETIYYRHNRSVDESGLEQEDPLWIVEPSQDGSIYVYAPSSGFGMQKLGYTVKQLAELAPFAGEGQPALTYTAEKKNTLYTIDAGTGNVLKVFSSSGSITNEDRSCRRVNPLESLDDEECEPMGTLTLGRTEYIIGVQDRNTGEQISTIKYFEWGPNNRDQDLQSKYTTTMDRKYVYARHDGSVLGIDLADRHEYRPVPADKPRFQEKFTSPVARVYDVVRPSDDQSTDASLVVLPQPVGPSWSEFKDLEEDAPENVFVNCTEAGSWYALSESNYPAATDGAPEAQLHGDDYFAPSLPMSKSYREKFTGVHHLYTGQVQKPGEIGLIDGPEHPSLEPANEESDGSLRGLIDPPATPRNAPSVWAVVIAMCVALASAGFMYKNKVQIRIGDPTDVKMPQPLTASVADHAQDQQEQTMVREAEPAKETIFAHTIEEAPEPGAGDENALTRTETAEVGEDEEAVKDAKEGKAGKHKRGKRGGRKQKEKEQAQAEAKAKRKASQVPPVPPVPQPAEVISVAASESPQVAGPLQINSLIIHTDKVIGQGSCGTSVFEGSFEGRDVAVKRMLSQYYELASQEVSFLQQSDDHPNVVRYFCQQKDDHFLYIAVELCQASLFEIWEPERAKAEERQVQLRSLKHTIQRDPPRALQQLAAGLYHLHNLRIIHRDIKPQNILVAFPKRGQASGPRLVISDFGLGKNLPENVSTLVDPTGNAGTSGWKAPELISQPRDTDSRHSQSGTTGTNGTDSANGTSGPGGVKRAADVFSLGCLFFWVLTDGIHPYEDENGWQQLRELNIKRDNKKMGVLERWSDAYEPMQLITSMLAHQPEDRPTALQVLNHPFFWTAEKRLAFLCDCSDHFEREPRGIVDDGYAGDSYDLQLLEDRSEEVIGAPYQRADFLSKLDRQFVDTLGKQRKYSGNRLLDLLRALRNKKNHYEDMPEDVKRRVGPLAGGYLTYWSNRFPRLLMSCYEVIHEAGIQGNDRFKGYFAVGGSNNILWSKTSIEFPPSTTTTMSAPKYQPVPARDSFEEPPASANYNQNAPPPSYQQEPVMGEARDEEDNLPDDFKFGGSVAEATLPIRMQFIRKVYAILTVQILATTALSAVSFWSSGYRNWIQSNSWMMWVSLFGAIGFMLLTFWKRKSYPTNLLFLAGFTGLEAYSISVVTSFYESRIVIQALIFTLGIFVALTLFACQSRYDLTSWMPYLFGALWILIIFGFMAAFFPQSSGVELGYGIVSALIFSGYILVDTQLVMRHYQVEEEIAAAISLYLDIINLFLSILRILNSQNNN</sequence>
<feature type="region of interest" description="Disordered" evidence="15">
    <location>
        <begin position="856"/>
        <end position="904"/>
    </location>
</feature>
<evidence type="ECO:0000256" key="1">
    <source>
        <dbReference type="ARBA" id="ARBA00004141"/>
    </source>
</evidence>
<dbReference type="GO" id="GO:0036498">
    <property type="term" value="P:IRE1-mediated unfolded protein response"/>
    <property type="evidence" value="ECO:0007669"/>
    <property type="project" value="TreeGrafter"/>
</dbReference>
<evidence type="ECO:0000256" key="6">
    <source>
        <dbReference type="ARBA" id="ARBA00022692"/>
    </source>
</evidence>
<dbReference type="GO" id="GO:0006397">
    <property type="term" value="P:mRNA processing"/>
    <property type="evidence" value="ECO:0007669"/>
    <property type="project" value="InterPro"/>
</dbReference>
<feature type="domain" description="KEN" evidence="18">
    <location>
        <begin position="993"/>
        <end position="1137"/>
    </location>
</feature>
<feature type="transmembrane region" description="Helical" evidence="16">
    <location>
        <begin position="1233"/>
        <end position="1254"/>
    </location>
</feature>
<dbReference type="PANTHER" id="PTHR13954">
    <property type="entry name" value="IRE1-RELATED"/>
    <property type="match status" value="1"/>
</dbReference>
<feature type="transmembrane region" description="Helical" evidence="16">
    <location>
        <begin position="1376"/>
        <end position="1396"/>
    </location>
</feature>
<feature type="region of interest" description="Disordered" evidence="15">
    <location>
        <begin position="600"/>
        <end position="657"/>
    </location>
</feature>
<dbReference type="SUPFAM" id="SSF56112">
    <property type="entry name" value="Protein kinase-like (PK-like)"/>
    <property type="match status" value="1"/>
</dbReference>
<dbReference type="GO" id="GO:0004521">
    <property type="term" value="F:RNA endonuclease activity"/>
    <property type="evidence" value="ECO:0007669"/>
    <property type="project" value="InterPro"/>
</dbReference>
<dbReference type="EMBL" id="QWIL01001782">
    <property type="protein sequence ID" value="RMX99682.1"/>
    <property type="molecule type" value="Genomic_DNA"/>
</dbReference>
<evidence type="ECO:0000313" key="20">
    <source>
        <dbReference type="Proteomes" id="UP000271337"/>
    </source>
</evidence>
<dbReference type="Pfam" id="PF00069">
    <property type="entry name" value="Pkinase"/>
    <property type="match status" value="2"/>
</dbReference>
<feature type="transmembrane region" description="Helical" evidence="16">
    <location>
        <begin position="1408"/>
        <end position="1428"/>
    </location>
</feature>
<evidence type="ECO:0000256" key="16">
    <source>
        <dbReference type="SAM" id="Phobius"/>
    </source>
</evidence>
<feature type="region of interest" description="Disordered" evidence="15">
    <location>
        <begin position="38"/>
        <end position="79"/>
    </location>
</feature>
<dbReference type="InterPro" id="IPR010513">
    <property type="entry name" value="KEN_dom"/>
</dbReference>
<dbReference type="GO" id="GO:0070059">
    <property type="term" value="P:intrinsic apoptotic signaling pathway in response to endoplasmic reticulum stress"/>
    <property type="evidence" value="ECO:0007669"/>
    <property type="project" value="TreeGrafter"/>
</dbReference>
<accession>A0A3M6Y9Q2</accession>
<evidence type="ECO:0000256" key="7">
    <source>
        <dbReference type="ARBA" id="ARBA00022729"/>
    </source>
</evidence>
<gene>
    <name evidence="19" type="ORF">D0867_12010</name>
</gene>
<evidence type="ECO:0000256" key="13">
    <source>
        <dbReference type="ARBA" id="ARBA00048659"/>
    </source>
</evidence>
<feature type="transmembrane region" description="Helical" evidence="16">
    <location>
        <begin position="1266"/>
        <end position="1284"/>
    </location>
</feature>
<evidence type="ECO:0000256" key="8">
    <source>
        <dbReference type="ARBA" id="ARBA00022741"/>
    </source>
</evidence>
<keyword evidence="5" id="KW-0808">Transferase</keyword>
<keyword evidence="8" id="KW-0547">Nucleotide-binding</keyword>
<evidence type="ECO:0000256" key="5">
    <source>
        <dbReference type="ARBA" id="ARBA00022679"/>
    </source>
</evidence>
<name>A0A3M6Y9Q2_HORWE</name>
<dbReference type="CDD" id="cd09769">
    <property type="entry name" value="Luminal_IRE1"/>
    <property type="match status" value="1"/>
</dbReference>
<dbReference type="SMART" id="SM00220">
    <property type="entry name" value="S_TKc"/>
    <property type="match status" value="1"/>
</dbReference>
<proteinExistence type="predicted"/>
<dbReference type="InterPro" id="IPR006214">
    <property type="entry name" value="Bax_inhibitor_1-related"/>
</dbReference>
<comment type="catalytic activity">
    <reaction evidence="13">
        <text>L-threonyl-[protein] + ATP = O-phospho-L-threonyl-[protein] + ADP + H(+)</text>
        <dbReference type="Rhea" id="RHEA:46608"/>
        <dbReference type="Rhea" id="RHEA-COMP:11060"/>
        <dbReference type="Rhea" id="RHEA-COMP:11605"/>
        <dbReference type="ChEBI" id="CHEBI:15378"/>
        <dbReference type="ChEBI" id="CHEBI:30013"/>
        <dbReference type="ChEBI" id="CHEBI:30616"/>
        <dbReference type="ChEBI" id="CHEBI:61977"/>
        <dbReference type="ChEBI" id="CHEBI:456216"/>
        <dbReference type="EC" id="2.7.11.1"/>
    </reaction>
    <physiologicalReaction direction="left-to-right" evidence="13">
        <dbReference type="Rhea" id="RHEA:46609"/>
    </physiologicalReaction>
</comment>
<keyword evidence="7" id="KW-0732">Signal</keyword>
<dbReference type="PROSITE" id="PS50011">
    <property type="entry name" value="PROTEIN_KINASE_DOM"/>
    <property type="match status" value="1"/>
</dbReference>
<evidence type="ECO:0000256" key="4">
    <source>
        <dbReference type="ARBA" id="ARBA00022527"/>
    </source>
</evidence>
<dbReference type="InterPro" id="IPR000719">
    <property type="entry name" value="Prot_kinase_dom"/>
</dbReference>
<dbReference type="Pfam" id="PF01027">
    <property type="entry name" value="Bax1-I"/>
    <property type="match status" value="1"/>
</dbReference>
<feature type="compositionally biased region" description="Polar residues" evidence="15">
    <location>
        <begin position="884"/>
        <end position="900"/>
    </location>
</feature>
<dbReference type="PROSITE" id="PS00108">
    <property type="entry name" value="PROTEIN_KINASE_ST"/>
    <property type="match status" value="1"/>
</dbReference>
<dbReference type="SMART" id="SM00580">
    <property type="entry name" value="PUG"/>
    <property type="match status" value="1"/>
</dbReference>
<evidence type="ECO:0000259" key="18">
    <source>
        <dbReference type="PROSITE" id="PS51392"/>
    </source>
</evidence>
<evidence type="ECO:0000256" key="9">
    <source>
        <dbReference type="ARBA" id="ARBA00022777"/>
    </source>
</evidence>
<evidence type="ECO:0000256" key="15">
    <source>
        <dbReference type="SAM" id="MobiDB-lite"/>
    </source>
</evidence>
<dbReference type="Gene3D" id="1.20.1440.180">
    <property type="entry name" value="KEN domain"/>
    <property type="match status" value="1"/>
</dbReference>
<feature type="region of interest" description="Disordered" evidence="15">
    <location>
        <begin position="480"/>
        <end position="503"/>
    </location>
</feature>
<evidence type="ECO:0000256" key="3">
    <source>
        <dbReference type="ARBA" id="ARBA00012513"/>
    </source>
</evidence>
<dbReference type="Pfam" id="PF06479">
    <property type="entry name" value="Ribonuc_2-5A"/>
    <property type="match status" value="1"/>
</dbReference>
<feature type="transmembrane region" description="Helical" evidence="16">
    <location>
        <begin position="1350"/>
        <end position="1370"/>
    </location>
</feature>
<feature type="non-terminal residue" evidence="19">
    <location>
        <position position="1"/>
    </location>
</feature>
<comment type="caution">
    <text evidence="19">The sequence shown here is derived from an EMBL/GenBank/DDBJ whole genome shotgun (WGS) entry which is preliminary data.</text>
</comment>
<keyword evidence="10" id="KW-0067">ATP-binding</keyword>
<feature type="region of interest" description="Disordered" evidence="15">
    <location>
        <begin position="1155"/>
        <end position="1205"/>
    </location>
</feature>
<dbReference type="InterPro" id="IPR038357">
    <property type="entry name" value="KEN_sf"/>
</dbReference>
<evidence type="ECO:0000256" key="11">
    <source>
        <dbReference type="ARBA" id="ARBA00022989"/>
    </source>
</evidence>
<dbReference type="Gene3D" id="1.10.510.10">
    <property type="entry name" value="Transferase(Phosphotransferase) domain 1"/>
    <property type="match status" value="1"/>
</dbReference>
<evidence type="ECO:0000313" key="19">
    <source>
        <dbReference type="EMBL" id="RMX99682.1"/>
    </source>
</evidence>
<keyword evidence="12 16" id="KW-0472">Membrane</keyword>
<dbReference type="InterPro" id="IPR018391">
    <property type="entry name" value="PQQ_b-propeller_rpt"/>
</dbReference>
<dbReference type="SMART" id="SM00564">
    <property type="entry name" value="PQQ"/>
    <property type="match status" value="2"/>
</dbReference>
<keyword evidence="6 16" id="KW-0812">Transmembrane</keyword>
<keyword evidence="11 16" id="KW-1133">Transmembrane helix</keyword>
<dbReference type="Proteomes" id="UP000271337">
    <property type="component" value="Unassembled WGS sequence"/>
</dbReference>
<feature type="compositionally biased region" description="Basic and acidic residues" evidence="15">
    <location>
        <begin position="45"/>
        <end position="61"/>
    </location>
</feature>
<keyword evidence="4" id="KW-0723">Serine/threonine-protein kinase</keyword>
<dbReference type="GO" id="GO:0005524">
    <property type="term" value="F:ATP binding"/>
    <property type="evidence" value="ECO:0007669"/>
    <property type="project" value="UniProtKB-KW"/>
</dbReference>
<dbReference type="SUPFAM" id="SSF50998">
    <property type="entry name" value="Quinoprotein alcohol dehydrogenase-like"/>
    <property type="match status" value="1"/>
</dbReference>
<dbReference type="GO" id="GO:0051082">
    <property type="term" value="F:unfolded protein binding"/>
    <property type="evidence" value="ECO:0007669"/>
    <property type="project" value="TreeGrafter"/>
</dbReference>
<keyword evidence="9" id="KW-0418">Kinase</keyword>
<protein>
    <recommendedName>
        <fullName evidence="3">non-specific serine/threonine protein kinase</fullName>
        <ecNumber evidence="3">2.7.11.1</ecNumber>
    </recommendedName>
</protein>
<dbReference type="InterPro" id="IPR015943">
    <property type="entry name" value="WD40/YVTN_repeat-like_dom_sf"/>
</dbReference>
<dbReference type="InterPro" id="IPR045133">
    <property type="entry name" value="IRE1/2-like"/>
</dbReference>
<evidence type="ECO:0000259" key="17">
    <source>
        <dbReference type="PROSITE" id="PS50011"/>
    </source>
</evidence>
<dbReference type="InterPro" id="IPR008271">
    <property type="entry name" value="Ser/Thr_kinase_AS"/>
</dbReference>
<feature type="transmembrane region" description="Helical" evidence="16">
    <location>
        <begin position="1320"/>
        <end position="1338"/>
    </location>
</feature>
<dbReference type="GO" id="GO:1990604">
    <property type="term" value="C:IRE1-TRAF2-ASK1 complex"/>
    <property type="evidence" value="ECO:0007669"/>
    <property type="project" value="TreeGrafter"/>
</dbReference>
<evidence type="ECO:0000256" key="2">
    <source>
        <dbReference type="ARBA" id="ARBA00004479"/>
    </source>
</evidence>
<evidence type="ECO:0000256" key="14">
    <source>
        <dbReference type="ARBA" id="ARBA00048977"/>
    </source>
</evidence>
<organism evidence="19 20">
    <name type="scientific">Hortaea werneckii</name>
    <name type="common">Black yeast</name>
    <name type="synonym">Cladosporium werneckii</name>
    <dbReference type="NCBI Taxonomy" id="91943"/>
    <lineage>
        <taxon>Eukaryota</taxon>
        <taxon>Fungi</taxon>
        <taxon>Dikarya</taxon>
        <taxon>Ascomycota</taxon>
        <taxon>Pezizomycotina</taxon>
        <taxon>Dothideomycetes</taxon>
        <taxon>Dothideomycetidae</taxon>
        <taxon>Mycosphaerellales</taxon>
        <taxon>Teratosphaeriaceae</taxon>
        <taxon>Hortaea</taxon>
    </lineage>
</organism>
<dbReference type="Gene3D" id="3.30.200.20">
    <property type="entry name" value="Phosphorylase Kinase, domain 1"/>
    <property type="match status" value="1"/>
</dbReference>
<evidence type="ECO:0000256" key="10">
    <source>
        <dbReference type="ARBA" id="ARBA00022840"/>
    </source>
</evidence>
<dbReference type="EC" id="2.7.11.1" evidence="3"/>
<evidence type="ECO:0000256" key="12">
    <source>
        <dbReference type="ARBA" id="ARBA00023136"/>
    </source>
</evidence>